<proteinExistence type="predicted"/>
<dbReference type="OrthoDB" id="845740at2"/>
<evidence type="ECO:0000256" key="1">
    <source>
        <dbReference type="SAM" id="Phobius"/>
    </source>
</evidence>
<keyword evidence="4" id="KW-1185">Reference proteome</keyword>
<dbReference type="PANTHER" id="PTHR33608:SF3">
    <property type="entry name" value="SLR2013 PROTEIN"/>
    <property type="match status" value="1"/>
</dbReference>
<gene>
    <name evidence="3" type="ORF">EWM59_04730</name>
</gene>
<dbReference type="InterPro" id="IPR002881">
    <property type="entry name" value="DUF58"/>
</dbReference>
<dbReference type="PANTHER" id="PTHR33608">
    <property type="entry name" value="BLL2464 PROTEIN"/>
    <property type="match status" value="1"/>
</dbReference>
<dbReference type="SUPFAM" id="SSF53300">
    <property type="entry name" value="vWA-like"/>
    <property type="match status" value="1"/>
</dbReference>
<dbReference type="EMBL" id="SEWF01000005">
    <property type="protein sequence ID" value="RYU96836.1"/>
    <property type="molecule type" value="Genomic_DNA"/>
</dbReference>
<dbReference type="RefSeq" id="WP_130019791.1">
    <property type="nucleotide sequence ID" value="NZ_SEWF01000005.1"/>
</dbReference>
<dbReference type="Proteomes" id="UP000293162">
    <property type="component" value="Unassembled WGS sequence"/>
</dbReference>
<dbReference type="AlphaFoldDB" id="A0A4Q5M391"/>
<feature type="transmembrane region" description="Helical" evidence="1">
    <location>
        <begin position="36"/>
        <end position="56"/>
    </location>
</feature>
<evidence type="ECO:0000313" key="3">
    <source>
        <dbReference type="EMBL" id="RYU96836.1"/>
    </source>
</evidence>
<keyword evidence="1" id="KW-0812">Transmembrane</keyword>
<keyword evidence="1" id="KW-1133">Transmembrane helix</keyword>
<protein>
    <submittedName>
        <fullName evidence="3">DUF58 domain-containing protein</fullName>
    </submittedName>
</protein>
<name>A0A4Q5M391_9BACT</name>
<feature type="domain" description="DUF58" evidence="2">
    <location>
        <begin position="205"/>
        <end position="370"/>
    </location>
</feature>
<dbReference type="Pfam" id="PF01882">
    <property type="entry name" value="DUF58"/>
    <property type="match status" value="1"/>
</dbReference>
<evidence type="ECO:0000259" key="2">
    <source>
        <dbReference type="Pfam" id="PF01882"/>
    </source>
</evidence>
<reference evidence="3 4" key="1">
    <citation type="submission" date="2019-02" db="EMBL/GenBank/DDBJ databases">
        <title>Bacterial novel species Emticicia sp. 17J42-9 isolated from soil.</title>
        <authorList>
            <person name="Jung H.-Y."/>
        </authorList>
    </citation>
    <scope>NUCLEOTIDE SEQUENCE [LARGE SCALE GENOMIC DNA]</scope>
    <source>
        <strain evidence="3 4">17J42-9</strain>
    </source>
</reference>
<feature type="transmembrane region" description="Helical" evidence="1">
    <location>
        <begin position="12"/>
        <end position="30"/>
    </location>
</feature>
<organism evidence="3 4">
    <name type="scientific">Emticicia agri</name>
    <dbReference type="NCBI Taxonomy" id="2492393"/>
    <lineage>
        <taxon>Bacteria</taxon>
        <taxon>Pseudomonadati</taxon>
        <taxon>Bacteroidota</taxon>
        <taxon>Cytophagia</taxon>
        <taxon>Cytophagales</taxon>
        <taxon>Leadbetterellaceae</taxon>
        <taxon>Emticicia</taxon>
    </lineage>
</organism>
<evidence type="ECO:0000313" key="4">
    <source>
        <dbReference type="Proteomes" id="UP000293162"/>
    </source>
</evidence>
<dbReference type="InterPro" id="IPR036465">
    <property type="entry name" value="vWFA_dom_sf"/>
</dbReference>
<keyword evidence="1" id="KW-0472">Membrane</keyword>
<sequence length="444" mass="51402">MNFFKSFYLTPRAFIVLGICIGLFCIGLVLNLSFVLGQLLLFLLFLVVLVETILLYSKSQLISSRRVLPNRLSNGDENQIELQLRNNAAMDLTLTIYEDLPDLLQLRIWKIAVLLKKASNQKVVYEVRPTQRGIYTWQNTNILCSVSFLGFVARKMTFEELSSISCYPSFEQFKKLPINALTNSFSETSTTNIRKIGQSLEFEQIKDYVNGDNYRHINWKASAKQGRLMLNQYQAERSQDIYMVLDMGRSMKMPFNQQTLLDYAINGSVALTRSILDVKDKAGLITFSSKNCTYLPARSEYKQFGIINDMLYNLTTDFLESDFERLYKFVRYKVRQRSLLIIFTNFDSINSLKRNLQYLKAIAQYHLVLVVFFENSEIVAFVNQPANNLREIYSNTIGKHFLSQNQLILKELVKSGIQGLITQPHLLSIEAINKYLQIKRKQMI</sequence>
<comment type="caution">
    <text evidence="3">The sequence shown here is derived from an EMBL/GenBank/DDBJ whole genome shotgun (WGS) entry which is preliminary data.</text>
</comment>
<accession>A0A4Q5M391</accession>